<dbReference type="Proteomes" id="UP000639338">
    <property type="component" value="Unassembled WGS sequence"/>
</dbReference>
<evidence type="ECO:0008006" key="4">
    <source>
        <dbReference type="Google" id="ProtNLM"/>
    </source>
</evidence>
<dbReference type="EMBL" id="JACMRX010000004">
    <property type="protein sequence ID" value="KAF7990945.1"/>
    <property type="molecule type" value="Genomic_DNA"/>
</dbReference>
<feature type="compositionally biased region" description="Polar residues" evidence="1">
    <location>
        <begin position="477"/>
        <end position="489"/>
    </location>
</feature>
<organism evidence="2 3">
    <name type="scientific">Aphidius gifuensis</name>
    <name type="common">Parasitoid wasp</name>
    <dbReference type="NCBI Taxonomy" id="684658"/>
    <lineage>
        <taxon>Eukaryota</taxon>
        <taxon>Metazoa</taxon>
        <taxon>Ecdysozoa</taxon>
        <taxon>Arthropoda</taxon>
        <taxon>Hexapoda</taxon>
        <taxon>Insecta</taxon>
        <taxon>Pterygota</taxon>
        <taxon>Neoptera</taxon>
        <taxon>Endopterygota</taxon>
        <taxon>Hymenoptera</taxon>
        <taxon>Apocrita</taxon>
        <taxon>Ichneumonoidea</taxon>
        <taxon>Braconidae</taxon>
        <taxon>Aphidiinae</taxon>
        <taxon>Aphidius</taxon>
    </lineage>
</organism>
<keyword evidence="3" id="KW-1185">Reference proteome</keyword>
<dbReference type="Gene3D" id="3.40.50.300">
    <property type="entry name" value="P-loop containing nucleotide triphosphate hydrolases"/>
    <property type="match status" value="1"/>
</dbReference>
<sequence length="767" mass="85103">MSTNTDNLYRNKRDTPCIPGEEPLTVTTNVSEINDNSSSYTVFSIMNSLNQGTKNIKYSSNPNIILLLGLSGAGKSTLAQYLFGNNSNLISVAKKNSWCEATGDFYIEDKAKKIGHNSVLSHTELPDLLIDPETNIPIYDCPGFSDTRDPEHDISGAYFIKAVTDKAKTSKFIFVVNYNSVTIGANREEFMTLARHATNMINNISKYRESIALVATKIKDDKSDKQRIIAITDFLQGVRRTLKNTNKEPSVQLFIDILLTTSGPNNRDYTRIGFMPKFDTEGPLIDMPVVQAHKKSLRTIIYRNMVHFTIIDPTDLKPSISRYRAHRYPGECNQIAMSLLSYEAPASEASYISPKFIDECFRYDEYKAAGIYNVIVDKFKLDLLKQLINNTLNHDESSLYSSYTPDHLVLRGHYVKLSDLYKYPQVWNAKFVEIFALKKIFIDYDIHEHFSMSIIAPTWEILSRININLSGKPGDAHTQQKATSGSSVSKPHGEDGAPGLPGGPGGNFVGIGATFIDSHYLSISVDGGRGGPGQDGGNGMDGTDDTECPDTIKDANYPRKLGCRSSHFADSNRLYDQGCSAQSNFDGYSIDIRTIDTYTQRVTCYPKNDGPFKGNGTNGGNGGKGGEGGYPGRILVIAKNNHSIYTRNQVGNTGLNGKSGVGGNAGEKKRKLVINNELYPVDILDEYDFDNSEQDYKYVKSEGSYFPGNSGIDGYNDENIKHPERALLPSNFVHQSIVDYKTFAHKYSSGNTEDVDLIDFLNFLETN</sequence>
<dbReference type="InterPro" id="IPR027417">
    <property type="entry name" value="P-loop_NTPase"/>
</dbReference>
<dbReference type="SUPFAM" id="SSF52540">
    <property type="entry name" value="P-loop containing nucleoside triphosphate hydrolases"/>
    <property type="match status" value="1"/>
</dbReference>
<dbReference type="AlphaFoldDB" id="A0A834XPG2"/>
<evidence type="ECO:0000256" key="1">
    <source>
        <dbReference type="SAM" id="MobiDB-lite"/>
    </source>
</evidence>
<gene>
    <name evidence="2" type="ORF">HCN44_000750</name>
</gene>
<protein>
    <recommendedName>
        <fullName evidence="4">G domain-containing protein</fullName>
    </recommendedName>
</protein>
<reference evidence="2 3" key="1">
    <citation type="submission" date="2020-08" db="EMBL/GenBank/DDBJ databases">
        <title>Aphidius gifuensis genome sequencing and assembly.</title>
        <authorList>
            <person name="Du Z."/>
        </authorList>
    </citation>
    <scope>NUCLEOTIDE SEQUENCE [LARGE SCALE GENOMIC DNA]</scope>
    <source>
        <strain evidence="2">YNYX2018</strain>
        <tissue evidence="2">Adults</tissue>
    </source>
</reference>
<accession>A0A834XPG2</accession>
<proteinExistence type="predicted"/>
<evidence type="ECO:0000313" key="3">
    <source>
        <dbReference type="Proteomes" id="UP000639338"/>
    </source>
</evidence>
<name>A0A834XPG2_APHGI</name>
<dbReference type="CDD" id="cd00882">
    <property type="entry name" value="Ras_like_GTPase"/>
    <property type="match status" value="1"/>
</dbReference>
<feature type="region of interest" description="Disordered" evidence="1">
    <location>
        <begin position="472"/>
        <end position="503"/>
    </location>
</feature>
<evidence type="ECO:0000313" key="2">
    <source>
        <dbReference type="EMBL" id="KAF7990945.1"/>
    </source>
</evidence>
<comment type="caution">
    <text evidence="2">The sequence shown here is derived from an EMBL/GenBank/DDBJ whole genome shotgun (WGS) entry which is preliminary data.</text>
</comment>